<dbReference type="PANTHER" id="PTHR43740">
    <property type="entry name" value="LEUCYL-TRNA SYNTHETASE"/>
    <property type="match status" value="1"/>
</dbReference>
<feature type="short sequence motif" description="'KMSKS' region" evidence="9">
    <location>
        <begin position="595"/>
        <end position="599"/>
    </location>
</feature>
<dbReference type="EC" id="6.1.1.4" evidence="9"/>
<dbReference type="SUPFAM" id="SSF52374">
    <property type="entry name" value="Nucleotidylyl transferase"/>
    <property type="match status" value="1"/>
</dbReference>
<evidence type="ECO:0000259" key="11">
    <source>
        <dbReference type="Pfam" id="PF00133"/>
    </source>
</evidence>
<evidence type="ECO:0000256" key="2">
    <source>
        <dbReference type="ARBA" id="ARBA00022490"/>
    </source>
</evidence>
<dbReference type="PANTHER" id="PTHR43740:SF2">
    <property type="entry name" value="LEUCINE--TRNA LIGASE, MITOCHONDRIAL"/>
    <property type="match status" value="1"/>
</dbReference>
<evidence type="ECO:0000256" key="9">
    <source>
        <dbReference type="HAMAP-Rule" id="MF_00049"/>
    </source>
</evidence>
<comment type="catalytic activity">
    <reaction evidence="8 9">
        <text>tRNA(Leu) + L-leucine + ATP = L-leucyl-tRNA(Leu) + AMP + diphosphate</text>
        <dbReference type="Rhea" id="RHEA:11688"/>
        <dbReference type="Rhea" id="RHEA-COMP:9613"/>
        <dbReference type="Rhea" id="RHEA-COMP:9622"/>
        <dbReference type="ChEBI" id="CHEBI:30616"/>
        <dbReference type="ChEBI" id="CHEBI:33019"/>
        <dbReference type="ChEBI" id="CHEBI:57427"/>
        <dbReference type="ChEBI" id="CHEBI:78442"/>
        <dbReference type="ChEBI" id="CHEBI:78494"/>
        <dbReference type="ChEBI" id="CHEBI:456215"/>
        <dbReference type="EC" id="6.1.1.4"/>
    </reaction>
</comment>
<dbReference type="Pfam" id="PF09334">
    <property type="entry name" value="tRNA-synt_1g"/>
    <property type="match status" value="1"/>
</dbReference>
<evidence type="ECO:0000256" key="10">
    <source>
        <dbReference type="RuleBase" id="RU363035"/>
    </source>
</evidence>
<feature type="domain" description="Methionyl/Valyl/Leucyl/Isoleucyl-tRNA synthetase anticodon-binding" evidence="12">
    <location>
        <begin position="666"/>
        <end position="779"/>
    </location>
</feature>
<evidence type="ECO:0000256" key="6">
    <source>
        <dbReference type="ARBA" id="ARBA00022917"/>
    </source>
</evidence>
<protein>
    <recommendedName>
        <fullName evidence="9">Leucine--tRNA ligase</fullName>
        <ecNumber evidence="9">6.1.1.4</ecNumber>
    </recommendedName>
    <alternativeName>
        <fullName evidence="9">Leucyl-tRNA synthetase</fullName>
        <shortName evidence="9">LeuRS</shortName>
    </alternativeName>
</protein>
<organism evidence="15 16">
    <name type="scientific">Yoonia maricola</name>
    <dbReference type="NCBI Taxonomy" id="420999"/>
    <lineage>
        <taxon>Bacteria</taxon>
        <taxon>Pseudomonadati</taxon>
        <taxon>Pseudomonadota</taxon>
        <taxon>Alphaproteobacteria</taxon>
        <taxon>Rhodobacterales</taxon>
        <taxon>Paracoccaceae</taxon>
        <taxon>Yoonia</taxon>
    </lineage>
</organism>
<evidence type="ECO:0000313" key="15">
    <source>
        <dbReference type="EMBL" id="PJI92920.1"/>
    </source>
</evidence>
<dbReference type="InterPro" id="IPR009008">
    <property type="entry name" value="Val/Leu/Ile-tRNA-synth_edit"/>
</dbReference>
<feature type="domain" description="Aminoacyl-tRNA synthetase class Ia" evidence="11">
    <location>
        <begin position="431"/>
        <end position="623"/>
    </location>
</feature>
<evidence type="ECO:0000259" key="12">
    <source>
        <dbReference type="Pfam" id="PF08264"/>
    </source>
</evidence>
<comment type="similarity">
    <text evidence="1 9 10">Belongs to the class-I aminoacyl-tRNA synthetase family.</text>
</comment>
<keyword evidence="16" id="KW-1185">Reference proteome</keyword>
<evidence type="ECO:0000256" key="5">
    <source>
        <dbReference type="ARBA" id="ARBA00022840"/>
    </source>
</evidence>
<feature type="domain" description="Methionyl/Leucyl tRNA synthetase" evidence="13">
    <location>
        <begin position="50"/>
        <end position="192"/>
    </location>
</feature>
<dbReference type="EMBL" id="PGTY01000001">
    <property type="protein sequence ID" value="PJI92920.1"/>
    <property type="molecule type" value="Genomic_DNA"/>
</dbReference>
<dbReference type="GO" id="GO:0005829">
    <property type="term" value="C:cytosol"/>
    <property type="evidence" value="ECO:0007669"/>
    <property type="project" value="TreeGrafter"/>
</dbReference>
<evidence type="ECO:0000256" key="8">
    <source>
        <dbReference type="ARBA" id="ARBA00047469"/>
    </source>
</evidence>
<keyword evidence="4 9" id="KW-0547">Nucleotide-binding</keyword>
<gene>
    <name evidence="9" type="primary">leuS</name>
    <name evidence="15" type="ORF">BC777_1785</name>
</gene>
<evidence type="ECO:0000256" key="1">
    <source>
        <dbReference type="ARBA" id="ARBA00005594"/>
    </source>
</evidence>
<dbReference type="AlphaFoldDB" id="A0A2M8WPR0"/>
<evidence type="ECO:0000256" key="3">
    <source>
        <dbReference type="ARBA" id="ARBA00022598"/>
    </source>
</evidence>
<evidence type="ECO:0000259" key="14">
    <source>
        <dbReference type="Pfam" id="PF13603"/>
    </source>
</evidence>
<comment type="caution">
    <text evidence="15">The sequence shown here is derived from an EMBL/GenBank/DDBJ whole genome shotgun (WGS) entry which is preliminary data.</text>
</comment>
<name>A0A2M8WPR0_9RHOB</name>
<dbReference type="PRINTS" id="PR00985">
    <property type="entry name" value="TRNASYNTHLEU"/>
</dbReference>
<keyword evidence="5 9" id="KW-0067">ATP-binding</keyword>
<dbReference type="SUPFAM" id="SSF50677">
    <property type="entry name" value="ValRS/IleRS/LeuRS editing domain"/>
    <property type="match status" value="1"/>
</dbReference>
<dbReference type="InterPro" id="IPR025709">
    <property type="entry name" value="Leu_tRNA-synth_edit"/>
</dbReference>
<dbReference type="InterPro" id="IPR014729">
    <property type="entry name" value="Rossmann-like_a/b/a_fold"/>
</dbReference>
<dbReference type="RefSeq" id="WP_211095343.1">
    <property type="nucleotide sequence ID" value="NZ_PGTY01000001.1"/>
</dbReference>
<keyword evidence="6 9" id="KW-0648">Protein biosynthesis</keyword>
<reference evidence="15 16" key="1">
    <citation type="submission" date="2017-11" db="EMBL/GenBank/DDBJ databases">
        <title>Genomic Encyclopedia of Archaeal and Bacterial Type Strains, Phase II (KMG-II): From Individual Species to Whole Genera.</title>
        <authorList>
            <person name="Goeker M."/>
        </authorList>
    </citation>
    <scope>NUCLEOTIDE SEQUENCE [LARGE SCALE GENOMIC DNA]</scope>
    <source>
        <strain evidence="15 16">DSM 29128</strain>
    </source>
</reference>
<dbReference type="GO" id="GO:0002161">
    <property type="term" value="F:aminoacyl-tRNA deacylase activity"/>
    <property type="evidence" value="ECO:0007669"/>
    <property type="project" value="InterPro"/>
</dbReference>
<dbReference type="InterPro" id="IPR009080">
    <property type="entry name" value="tRNAsynth_Ia_anticodon-bd"/>
</dbReference>
<evidence type="ECO:0000256" key="7">
    <source>
        <dbReference type="ARBA" id="ARBA00023146"/>
    </source>
</evidence>
<comment type="subcellular location">
    <subcellularLocation>
        <location evidence="9">Cytoplasm</location>
    </subcellularLocation>
</comment>
<dbReference type="Pfam" id="PF00133">
    <property type="entry name" value="tRNA-synt_1"/>
    <property type="match status" value="1"/>
</dbReference>
<comment type="caution">
    <text evidence="9">Lacks conserved residue(s) required for the propagation of feature annotation.</text>
</comment>
<evidence type="ECO:0000259" key="13">
    <source>
        <dbReference type="Pfam" id="PF09334"/>
    </source>
</evidence>
<dbReference type="InterPro" id="IPR002302">
    <property type="entry name" value="Leu-tRNA-ligase"/>
</dbReference>
<feature type="domain" description="Leucyl-tRNA synthetase editing" evidence="14">
    <location>
        <begin position="232"/>
        <end position="418"/>
    </location>
</feature>
<dbReference type="SUPFAM" id="SSF47323">
    <property type="entry name" value="Anticodon-binding domain of a subclass of class I aminoacyl-tRNA synthetases"/>
    <property type="match status" value="1"/>
</dbReference>
<keyword evidence="7 9" id="KW-0030">Aminoacyl-tRNA synthetase</keyword>
<dbReference type="InterPro" id="IPR001412">
    <property type="entry name" value="aa-tRNA-synth_I_CS"/>
</dbReference>
<dbReference type="PROSITE" id="PS00178">
    <property type="entry name" value="AA_TRNA_LIGASE_I"/>
    <property type="match status" value="1"/>
</dbReference>
<keyword evidence="2 9" id="KW-0963">Cytoplasm</keyword>
<dbReference type="GO" id="GO:0006429">
    <property type="term" value="P:leucyl-tRNA aminoacylation"/>
    <property type="evidence" value="ECO:0007669"/>
    <property type="project" value="UniProtKB-UniRule"/>
</dbReference>
<dbReference type="Pfam" id="PF08264">
    <property type="entry name" value="Anticodon_1"/>
    <property type="match status" value="1"/>
</dbReference>
<dbReference type="GO" id="GO:0004823">
    <property type="term" value="F:leucine-tRNA ligase activity"/>
    <property type="evidence" value="ECO:0007669"/>
    <property type="project" value="UniProtKB-UniRule"/>
</dbReference>
<evidence type="ECO:0000256" key="4">
    <source>
        <dbReference type="ARBA" id="ARBA00022741"/>
    </source>
</evidence>
<dbReference type="Gene3D" id="1.10.730.10">
    <property type="entry name" value="Isoleucyl-tRNA Synthetase, Domain 1"/>
    <property type="match status" value="1"/>
</dbReference>
<feature type="binding site" evidence="9">
    <location>
        <position position="598"/>
    </location>
    <ligand>
        <name>ATP</name>
        <dbReference type="ChEBI" id="CHEBI:30616"/>
    </ligand>
</feature>
<dbReference type="GO" id="GO:0005524">
    <property type="term" value="F:ATP binding"/>
    <property type="evidence" value="ECO:0007669"/>
    <property type="project" value="UniProtKB-UniRule"/>
</dbReference>
<dbReference type="InterPro" id="IPR013155">
    <property type="entry name" value="M/V/L/I-tRNA-synth_anticd-bd"/>
</dbReference>
<dbReference type="InterPro" id="IPR002300">
    <property type="entry name" value="aa-tRNA-synth_Ia"/>
</dbReference>
<dbReference type="CDD" id="cd00812">
    <property type="entry name" value="LeuRS_core"/>
    <property type="match status" value="1"/>
</dbReference>
<dbReference type="Pfam" id="PF13603">
    <property type="entry name" value="tRNA-synt_1_2"/>
    <property type="match status" value="1"/>
</dbReference>
<dbReference type="FunFam" id="1.10.730.10:FF:000002">
    <property type="entry name" value="Leucine--tRNA ligase"/>
    <property type="match status" value="1"/>
</dbReference>
<keyword evidence="3 9" id="KW-0436">Ligase</keyword>
<dbReference type="InterPro" id="IPR015413">
    <property type="entry name" value="Methionyl/Leucyl_tRNA_Synth"/>
</dbReference>
<dbReference type="Gene3D" id="3.40.50.620">
    <property type="entry name" value="HUPs"/>
    <property type="match status" value="2"/>
</dbReference>
<sequence>MKKNGPRTIAAADYDALAIEKKWQAVWRDRETNKVDLKNGPNPFYNLMMFPYPSADGLHIGNIYAFSGADIQGRFQRLRGHTVFEPIGFDAFGINAENFAIKSGTHPAELIPRNIANFSRQLSAMGMMYDWSRVVDTTQPAYYRWTQWIFVQLFKAGLVERRTGPVNWCPVDKTVLSNEQVVDGHCERCGARVETRNLAQWFLRITDYADRLLANLDEDQLDWAASTKMIQKNWIGRSDGAKITFTVKDHDVELRVFTTRAETAFGASFIALASEHPAIDQIIAAERIAEVAALRDRLRRKDVVSRRIAGVGKDPEGAPLGCTATNPLTGEELPVFVTDYVLHETGTGAVMGVPAHDDRDFRFAKMRSLPIRPVIQTPGNTDAEEAYTAVHPDDRIINSDTFDGLSPVEARVKIIAHLTTLGQGVASTTYKLKDWCISRQRYWGPPIPIIYCDTCGPQAVPEDDLPVELPDLPDFEAKNDGISPLSGAQEFVAATCPTCGQPAQREVDVSDTFLDSAWYFLRYPSTTDDTAPFDPDMTRKWLPVDLYIGGQEHAVLHLMYARFVTMALSDLGKLPFEEPFLRFRPHGMIVKDGQKMSKSKGNVVGPDDYLGRFGADALRCYLMFMGPFTEGGDFQESGIIGITRFLRRLWGQVGAAQPATISGDDLAKLHNTIRQVTQDVVALRYNTAIAALMELSSAIRARKRAATREEATALVIMLAPFAPHFAEEAWTVLGEQSSIFEHACWPSYDAAFCVNETVNVVVQVDGKRRGSVQVARGAAEDMVRTAIRADQKLVAIEAATAQKVVFVPDKIINYVTCR</sequence>
<proteinExistence type="inferred from homology"/>
<dbReference type="Proteomes" id="UP000228531">
    <property type="component" value="Unassembled WGS sequence"/>
</dbReference>
<dbReference type="CDD" id="cd07958">
    <property type="entry name" value="Anticodon_Ia_Leu_BEm"/>
    <property type="match status" value="1"/>
</dbReference>
<evidence type="ECO:0000313" key="16">
    <source>
        <dbReference type="Proteomes" id="UP000228531"/>
    </source>
</evidence>
<accession>A0A2M8WPR0</accession>
<dbReference type="HAMAP" id="MF_00049_B">
    <property type="entry name" value="Leu_tRNA_synth_B"/>
    <property type="match status" value="1"/>
</dbReference>
<dbReference type="NCBIfam" id="TIGR00396">
    <property type="entry name" value="leuS_bact"/>
    <property type="match status" value="1"/>
</dbReference>